<accession>A0A1I8FB39</accession>
<dbReference type="Proteomes" id="UP000095280">
    <property type="component" value="Unplaced"/>
</dbReference>
<name>A0A1I8FB39_9PLAT</name>
<evidence type="ECO:0000313" key="3">
    <source>
        <dbReference type="WBParaSite" id="maker-unitig_26264-snap-gene-0.2-mRNA-1"/>
    </source>
</evidence>
<evidence type="ECO:0000256" key="1">
    <source>
        <dbReference type="SAM" id="MobiDB-lite"/>
    </source>
</evidence>
<feature type="compositionally biased region" description="Basic and acidic residues" evidence="1">
    <location>
        <begin position="176"/>
        <end position="191"/>
    </location>
</feature>
<feature type="region of interest" description="Disordered" evidence="1">
    <location>
        <begin position="170"/>
        <end position="191"/>
    </location>
</feature>
<keyword evidence="2" id="KW-1185">Reference proteome</keyword>
<proteinExistence type="predicted"/>
<organism evidence="2 3">
    <name type="scientific">Macrostomum lignano</name>
    <dbReference type="NCBI Taxonomy" id="282301"/>
    <lineage>
        <taxon>Eukaryota</taxon>
        <taxon>Metazoa</taxon>
        <taxon>Spiralia</taxon>
        <taxon>Lophotrochozoa</taxon>
        <taxon>Platyhelminthes</taxon>
        <taxon>Rhabditophora</taxon>
        <taxon>Macrostomorpha</taxon>
        <taxon>Macrostomida</taxon>
        <taxon>Macrostomidae</taxon>
        <taxon>Macrostomum</taxon>
    </lineage>
</organism>
<protein>
    <submittedName>
        <fullName evidence="3">Protein kinase domain-containing protein</fullName>
    </submittedName>
</protein>
<sequence length="191" mass="21004">SYKQLIGDLAILGRKYSDESALHSLLDLKNSRFNAEGPVHSLPLFGVGGFGRASSLWSALLLPFRSEASSRSINIVETRQQEHIMNERSILAKGQLRFHCQRATSSDSTTAILHIGCVVEALQYLHRKGIVSTGTGIDAVDFPRQDIAKCAEPSSKNLCRCPVLWTPAISTSTRPTNEHPPDDVSGWDKDF</sequence>
<dbReference type="AlphaFoldDB" id="A0A1I8FB39"/>
<evidence type="ECO:0000313" key="2">
    <source>
        <dbReference type="Proteomes" id="UP000095280"/>
    </source>
</evidence>
<reference evidence="3" key="1">
    <citation type="submission" date="2016-11" db="UniProtKB">
        <authorList>
            <consortium name="WormBaseParasite"/>
        </authorList>
    </citation>
    <scope>IDENTIFICATION</scope>
</reference>
<dbReference type="WBParaSite" id="maker-unitig_26264-snap-gene-0.2-mRNA-1">
    <property type="protein sequence ID" value="maker-unitig_26264-snap-gene-0.2-mRNA-1"/>
    <property type="gene ID" value="maker-unitig_26264-snap-gene-0.2"/>
</dbReference>